<organism evidence="2 3">
    <name type="scientific">Mola mola</name>
    <name type="common">Ocean sunfish</name>
    <name type="synonym">Tetraodon mola</name>
    <dbReference type="NCBI Taxonomy" id="94237"/>
    <lineage>
        <taxon>Eukaryota</taxon>
        <taxon>Metazoa</taxon>
        <taxon>Chordata</taxon>
        <taxon>Craniata</taxon>
        <taxon>Vertebrata</taxon>
        <taxon>Euteleostomi</taxon>
        <taxon>Actinopterygii</taxon>
        <taxon>Neopterygii</taxon>
        <taxon>Teleostei</taxon>
        <taxon>Neoteleostei</taxon>
        <taxon>Acanthomorphata</taxon>
        <taxon>Eupercaria</taxon>
        <taxon>Tetraodontiformes</taxon>
        <taxon>Molidae</taxon>
        <taxon>Mola</taxon>
    </lineage>
</organism>
<dbReference type="OMA" id="KCMAMSD"/>
<dbReference type="Gene3D" id="2.10.60.10">
    <property type="entry name" value="CD59"/>
    <property type="match status" value="1"/>
</dbReference>
<feature type="signal peptide" evidence="1">
    <location>
        <begin position="1"/>
        <end position="19"/>
    </location>
</feature>
<keyword evidence="3" id="KW-1185">Reference proteome</keyword>
<keyword evidence="1" id="KW-0732">Signal</keyword>
<accession>A0A3Q4BYW0</accession>
<evidence type="ECO:0000313" key="2">
    <source>
        <dbReference type="Ensembl" id="ENSMMOP00000027752.1"/>
    </source>
</evidence>
<dbReference type="SUPFAM" id="SSF57302">
    <property type="entry name" value="Snake toxin-like"/>
    <property type="match status" value="1"/>
</dbReference>
<dbReference type="InterPro" id="IPR045860">
    <property type="entry name" value="Snake_toxin-like_sf"/>
</dbReference>
<name>A0A3Q4BYW0_MOLML</name>
<dbReference type="STRING" id="94237.ENSMMOP00000027752"/>
<dbReference type="CDD" id="cd23611">
    <property type="entry name" value="TFP_LU_ECD_THFP5"/>
    <property type="match status" value="1"/>
</dbReference>
<dbReference type="AlphaFoldDB" id="A0A3Q4BYW0"/>
<dbReference type="Proteomes" id="UP000261620">
    <property type="component" value="Unplaced"/>
</dbReference>
<evidence type="ECO:0000256" key="1">
    <source>
        <dbReference type="SAM" id="SignalP"/>
    </source>
</evidence>
<reference evidence="2" key="2">
    <citation type="submission" date="2025-09" db="UniProtKB">
        <authorList>
            <consortium name="Ensembl"/>
        </authorList>
    </citation>
    <scope>IDENTIFICATION</scope>
</reference>
<evidence type="ECO:0008006" key="4">
    <source>
        <dbReference type="Google" id="ProtNLM"/>
    </source>
</evidence>
<feature type="chain" id="PRO_5018557755" description="CD59 glycoprotein" evidence="1">
    <location>
        <begin position="20"/>
        <end position="88"/>
    </location>
</feature>
<proteinExistence type="predicted"/>
<sequence length="88" mass="9668">KMKLLVFALAVALCHRCVSREAGGACELSVETCKPGKDGCAAVRFLRKPFGEYQKCMALQDCEMLMGNSYINAKCCANDMCNTFNMTN</sequence>
<evidence type="ECO:0000313" key="3">
    <source>
        <dbReference type="Proteomes" id="UP000261620"/>
    </source>
</evidence>
<reference evidence="2" key="1">
    <citation type="submission" date="2025-08" db="UniProtKB">
        <authorList>
            <consortium name="Ensembl"/>
        </authorList>
    </citation>
    <scope>IDENTIFICATION</scope>
</reference>
<protein>
    <recommendedName>
        <fullName evidence="4">CD59 glycoprotein</fullName>
    </recommendedName>
</protein>
<dbReference type="Ensembl" id="ENSMMOT00000028225.1">
    <property type="protein sequence ID" value="ENSMMOP00000027752.1"/>
    <property type="gene ID" value="ENSMMOG00000020984.1"/>
</dbReference>